<keyword evidence="1" id="KW-0812">Transmembrane</keyword>
<keyword evidence="3" id="KW-1185">Reference proteome</keyword>
<dbReference type="Proteomes" id="UP000053105">
    <property type="component" value="Unassembled WGS sequence"/>
</dbReference>
<dbReference type="EMBL" id="KQ435830">
    <property type="protein sequence ID" value="KOX71768.1"/>
    <property type="molecule type" value="Genomic_DNA"/>
</dbReference>
<proteinExistence type="predicted"/>
<feature type="transmembrane region" description="Helical" evidence="1">
    <location>
        <begin position="6"/>
        <end position="26"/>
    </location>
</feature>
<organism evidence="2 3">
    <name type="scientific">Melipona quadrifasciata</name>
    <dbReference type="NCBI Taxonomy" id="166423"/>
    <lineage>
        <taxon>Eukaryota</taxon>
        <taxon>Metazoa</taxon>
        <taxon>Ecdysozoa</taxon>
        <taxon>Arthropoda</taxon>
        <taxon>Hexapoda</taxon>
        <taxon>Insecta</taxon>
        <taxon>Pterygota</taxon>
        <taxon>Neoptera</taxon>
        <taxon>Endopterygota</taxon>
        <taxon>Hymenoptera</taxon>
        <taxon>Apocrita</taxon>
        <taxon>Aculeata</taxon>
        <taxon>Apoidea</taxon>
        <taxon>Anthophila</taxon>
        <taxon>Apidae</taxon>
        <taxon>Melipona</taxon>
    </lineage>
</organism>
<gene>
    <name evidence="2" type="ORF">WN51_02338</name>
</gene>
<protein>
    <submittedName>
        <fullName evidence="2">Uncharacterized protein</fullName>
    </submittedName>
</protein>
<accession>A0A0N0BED8</accession>
<evidence type="ECO:0000313" key="2">
    <source>
        <dbReference type="EMBL" id="KOX71768.1"/>
    </source>
</evidence>
<keyword evidence="1" id="KW-1133">Transmembrane helix</keyword>
<name>A0A0N0BED8_9HYME</name>
<sequence>MWLIHVNIAVLSYNVAMVYTGVTFTIRVTRKEDKKRGNDKLEEIWSRENRVHSNK</sequence>
<evidence type="ECO:0000256" key="1">
    <source>
        <dbReference type="SAM" id="Phobius"/>
    </source>
</evidence>
<dbReference type="AlphaFoldDB" id="A0A0N0BED8"/>
<reference evidence="2 3" key="1">
    <citation type="submission" date="2015-07" db="EMBL/GenBank/DDBJ databases">
        <title>The genome of Melipona quadrifasciata.</title>
        <authorList>
            <person name="Pan H."/>
            <person name="Kapheim K."/>
        </authorList>
    </citation>
    <scope>NUCLEOTIDE SEQUENCE [LARGE SCALE GENOMIC DNA]</scope>
    <source>
        <strain evidence="2">0111107301</strain>
        <tissue evidence="2">Whole body</tissue>
    </source>
</reference>
<evidence type="ECO:0000313" key="3">
    <source>
        <dbReference type="Proteomes" id="UP000053105"/>
    </source>
</evidence>
<keyword evidence="1" id="KW-0472">Membrane</keyword>